<reference evidence="1 2" key="1">
    <citation type="submission" date="2018-07" db="EMBL/GenBank/DDBJ databases">
        <title>Genomic Encyclopedia of Type Strains, Phase IV (KMG-IV): sequencing the most valuable type-strain genomes for metagenomic binning, comparative biology and taxonomic classification.</title>
        <authorList>
            <person name="Goeker M."/>
        </authorList>
    </citation>
    <scope>NUCLEOTIDE SEQUENCE [LARGE SCALE GENOMIC DNA]</scope>
    <source>
        <strain evidence="1 2">DSM 44290</strain>
    </source>
</reference>
<dbReference type="AlphaFoldDB" id="A0A370IE68"/>
<proteinExistence type="predicted"/>
<comment type="caution">
    <text evidence="1">The sequence shown here is derived from an EMBL/GenBank/DDBJ whole genome shotgun (WGS) entry which is preliminary data.</text>
</comment>
<dbReference type="STRING" id="1210086.GCA_001613105_00394"/>
<protein>
    <submittedName>
        <fullName evidence="1">Uncharacterized protein</fullName>
    </submittedName>
</protein>
<keyword evidence="2" id="KW-1185">Reference proteome</keyword>
<accession>A0A370IE68</accession>
<gene>
    <name evidence="1" type="ORF">DFR76_101540</name>
</gene>
<dbReference type="EMBL" id="QQBC01000001">
    <property type="protein sequence ID" value="RDI69003.1"/>
    <property type="molecule type" value="Genomic_DNA"/>
</dbReference>
<evidence type="ECO:0000313" key="1">
    <source>
        <dbReference type="EMBL" id="RDI69003.1"/>
    </source>
</evidence>
<sequence>MAVTNTTDSDYLLPCGRGLEQVWERLDAIESGLGDEHETSCPHCAAARESLLTLRTATRELVDEPDPPPPDLFGRIMSAVRTEVRRGRTLPLNTPHPGALEVSEQAIAVVLRYAADTVDGVRARGCQVHSSGPGPDGAQVIEVSMTIAVRLGERGVAELVPLVRQRVRAAASARIGLVLERVDITVVDIYQEDR</sequence>
<dbReference type="Proteomes" id="UP000254869">
    <property type="component" value="Unassembled WGS sequence"/>
</dbReference>
<dbReference type="RefSeq" id="WP_067990845.1">
    <property type="nucleotide sequence ID" value="NZ_QQBC01000001.1"/>
</dbReference>
<organism evidence="1 2">
    <name type="scientific">Nocardia pseudobrasiliensis</name>
    <dbReference type="NCBI Taxonomy" id="45979"/>
    <lineage>
        <taxon>Bacteria</taxon>
        <taxon>Bacillati</taxon>
        <taxon>Actinomycetota</taxon>
        <taxon>Actinomycetes</taxon>
        <taxon>Mycobacteriales</taxon>
        <taxon>Nocardiaceae</taxon>
        <taxon>Nocardia</taxon>
    </lineage>
</organism>
<evidence type="ECO:0000313" key="2">
    <source>
        <dbReference type="Proteomes" id="UP000254869"/>
    </source>
</evidence>
<name>A0A370IE68_9NOCA</name>